<organism evidence="2 3">
    <name type="scientific">Methylocystis echinoides</name>
    <dbReference type="NCBI Taxonomy" id="29468"/>
    <lineage>
        <taxon>Bacteria</taxon>
        <taxon>Pseudomonadati</taxon>
        <taxon>Pseudomonadota</taxon>
        <taxon>Alphaproteobacteria</taxon>
        <taxon>Hyphomicrobiales</taxon>
        <taxon>Methylocystaceae</taxon>
        <taxon>Methylocystis</taxon>
    </lineage>
</organism>
<dbReference type="Pfam" id="PF00881">
    <property type="entry name" value="Nitroreductase"/>
    <property type="match status" value="1"/>
</dbReference>
<proteinExistence type="predicted"/>
<evidence type="ECO:0000313" key="2">
    <source>
        <dbReference type="EMBL" id="GLI94287.1"/>
    </source>
</evidence>
<evidence type="ECO:0000313" key="3">
    <source>
        <dbReference type="Proteomes" id="UP001144323"/>
    </source>
</evidence>
<dbReference type="PANTHER" id="PTHR23026:SF123">
    <property type="entry name" value="NAD(P)H NITROREDUCTASE RV3131-RELATED"/>
    <property type="match status" value="1"/>
</dbReference>
<dbReference type="GO" id="GO:0016491">
    <property type="term" value="F:oxidoreductase activity"/>
    <property type="evidence" value="ECO:0007669"/>
    <property type="project" value="InterPro"/>
</dbReference>
<accession>A0A9W6GWC1</accession>
<gene>
    <name evidence="2" type="ORF">LMG27198_32790</name>
</gene>
<sequence>METEDAIRTRQSIRDFAADGLSRKEIEGLIDLAIAAPSAANRQFWSFCVVTNRGLLDQISEAAKAYMTRCRPLDLPEQLYEKLADPEFHVFYRAPALIIISARKNAPWAAEECALAAENLMLGAVAQGFGSCWIGLCQPFLGTSEGRALIGLGDDEAPLAPIAIGRPASPAAPVPRKPAQIRWLS</sequence>
<dbReference type="InterPro" id="IPR000415">
    <property type="entry name" value="Nitroreductase-like"/>
</dbReference>
<dbReference type="SUPFAM" id="SSF55469">
    <property type="entry name" value="FMN-dependent nitroreductase-like"/>
    <property type="match status" value="1"/>
</dbReference>
<name>A0A9W6GWC1_9HYPH</name>
<comment type="caution">
    <text evidence="2">The sequence shown here is derived from an EMBL/GenBank/DDBJ whole genome shotgun (WGS) entry which is preliminary data.</text>
</comment>
<keyword evidence="3" id="KW-1185">Reference proteome</keyword>
<evidence type="ECO:0000259" key="1">
    <source>
        <dbReference type="Pfam" id="PF00881"/>
    </source>
</evidence>
<protein>
    <submittedName>
        <fullName evidence="2">Nitroreductase</fullName>
    </submittedName>
</protein>
<dbReference type="AlphaFoldDB" id="A0A9W6GWC1"/>
<dbReference type="Proteomes" id="UP001144323">
    <property type="component" value="Unassembled WGS sequence"/>
</dbReference>
<dbReference type="RefSeq" id="WP_281804291.1">
    <property type="nucleotide sequence ID" value="NZ_BSEC01000001.1"/>
</dbReference>
<dbReference type="InterPro" id="IPR050627">
    <property type="entry name" value="Nitroreductase/BluB"/>
</dbReference>
<dbReference type="InterPro" id="IPR029479">
    <property type="entry name" value="Nitroreductase"/>
</dbReference>
<dbReference type="CDD" id="cd02062">
    <property type="entry name" value="Nitro_FMN_reductase"/>
    <property type="match status" value="1"/>
</dbReference>
<reference evidence="2" key="1">
    <citation type="journal article" date="2023" name="Int. J. Syst. Evol. Microbiol.">
        <title>Methylocystis iwaonis sp. nov., a type II methane-oxidizing bacterium from surface soil of a rice paddy field in Japan, and emended description of the genus Methylocystis (ex Whittenbury et al. 1970) Bowman et al. 1993.</title>
        <authorList>
            <person name="Kaise H."/>
            <person name="Sawadogo J.B."/>
            <person name="Alam M.S."/>
            <person name="Ueno C."/>
            <person name="Dianou D."/>
            <person name="Shinjo R."/>
            <person name="Asakawa S."/>
        </authorList>
    </citation>
    <scope>NUCLEOTIDE SEQUENCE</scope>
    <source>
        <strain evidence="2">LMG27198</strain>
    </source>
</reference>
<feature type="domain" description="Nitroreductase" evidence="1">
    <location>
        <begin position="7"/>
        <end position="165"/>
    </location>
</feature>
<dbReference type="PANTHER" id="PTHR23026">
    <property type="entry name" value="NADPH NITROREDUCTASE"/>
    <property type="match status" value="1"/>
</dbReference>
<dbReference type="Gene3D" id="3.40.109.10">
    <property type="entry name" value="NADH Oxidase"/>
    <property type="match status" value="1"/>
</dbReference>
<dbReference type="EMBL" id="BSEC01000001">
    <property type="protein sequence ID" value="GLI94287.1"/>
    <property type="molecule type" value="Genomic_DNA"/>
</dbReference>